<keyword evidence="2" id="KW-0862">Zinc</keyword>
<evidence type="ECO:0000313" key="9">
    <source>
        <dbReference type="Proteomes" id="UP001583186"/>
    </source>
</evidence>
<protein>
    <recommendedName>
        <fullName evidence="7">Zn(2)-C6 fungal-type domain-containing protein</fullName>
    </recommendedName>
</protein>
<dbReference type="SUPFAM" id="SSF57701">
    <property type="entry name" value="Zn2/Cys6 DNA-binding domain"/>
    <property type="match status" value="1"/>
</dbReference>
<dbReference type="PANTHER" id="PTHR47660">
    <property type="entry name" value="TRANSCRIPTION FACTOR WITH C2H2 AND ZN(2)-CYS(6) DNA BINDING DOMAIN (EUROFUNG)-RELATED-RELATED"/>
    <property type="match status" value="1"/>
</dbReference>
<dbReference type="Gene3D" id="4.10.240.10">
    <property type="entry name" value="Zn(2)-C6 fungal-type DNA-binding domain"/>
    <property type="match status" value="1"/>
</dbReference>
<reference evidence="8 9" key="1">
    <citation type="journal article" date="2024" name="IMA Fungus">
        <title>IMA Genome - F19 : A genome assembly and annotation guide to empower mycologists, including annotated draft genome sequences of Ceratocystis pirilliformis, Diaporthe australafricana, Fusarium ophioides, Paecilomyces lecythidis, and Sporothrix stenoceras.</title>
        <authorList>
            <person name="Aylward J."/>
            <person name="Wilson A.M."/>
            <person name="Visagie C.M."/>
            <person name="Spraker J."/>
            <person name="Barnes I."/>
            <person name="Buitendag C."/>
            <person name="Ceriani C."/>
            <person name="Del Mar Angel L."/>
            <person name="du Plessis D."/>
            <person name="Fuchs T."/>
            <person name="Gasser K."/>
            <person name="Kramer D."/>
            <person name="Li W."/>
            <person name="Munsamy K."/>
            <person name="Piso A."/>
            <person name="Price J.L."/>
            <person name="Sonnekus B."/>
            <person name="Thomas C."/>
            <person name="van der Nest A."/>
            <person name="van Dijk A."/>
            <person name="van Heerden A."/>
            <person name="van Vuuren N."/>
            <person name="Yilmaz N."/>
            <person name="Duong T.A."/>
            <person name="van der Merwe N.A."/>
            <person name="Wingfield M.J."/>
            <person name="Wingfield B.D."/>
        </authorList>
    </citation>
    <scope>NUCLEOTIDE SEQUENCE [LARGE SCALE GENOMIC DNA]</scope>
    <source>
        <strain evidence="8 9">CMW 5346</strain>
    </source>
</reference>
<keyword evidence="4" id="KW-0804">Transcription</keyword>
<accession>A0ABR3YMQ2</accession>
<keyword evidence="3" id="KW-0805">Transcription regulation</keyword>
<gene>
    <name evidence="8" type="ORF">Sste5346_009156</name>
</gene>
<evidence type="ECO:0000313" key="8">
    <source>
        <dbReference type="EMBL" id="KAL1889091.1"/>
    </source>
</evidence>
<feature type="compositionally biased region" description="Low complexity" evidence="6">
    <location>
        <begin position="433"/>
        <end position="448"/>
    </location>
</feature>
<dbReference type="SMART" id="SM00066">
    <property type="entry name" value="GAL4"/>
    <property type="match status" value="1"/>
</dbReference>
<evidence type="ECO:0000256" key="1">
    <source>
        <dbReference type="ARBA" id="ARBA00022723"/>
    </source>
</evidence>
<dbReference type="Proteomes" id="UP001583186">
    <property type="component" value="Unassembled WGS sequence"/>
</dbReference>
<feature type="region of interest" description="Disordered" evidence="6">
    <location>
        <begin position="433"/>
        <end position="452"/>
    </location>
</feature>
<evidence type="ECO:0000256" key="5">
    <source>
        <dbReference type="ARBA" id="ARBA00023242"/>
    </source>
</evidence>
<dbReference type="Pfam" id="PF00172">
    <property type="entry name" value="Zn_clus"/>
    <property type="match status" value="1"/>
</dbReference>
<evidence type="ECO:0000256" key="3">
    <source>
        <dbReference type="ARBA" id="ARBA00023015"/>
    </source>
</evidence>
<keyword evidence="5" id="KW-0539">Nucleus</keyword>
<evidence type="ECO:0000256" key="6">
    <source>
        <dbReference type="SAM" id="MobiDB-lite"/>
    </source>
</evidence>
<dbReference type="EMBL" id="JAWCUI010000080">
    <property type="protein sequence ID" value="KAL1889091.1"/>
    <property type="molecule type" value="Genomic_DNA"/>
</dbReference>
<organism evidence="8 9">
    <name type="scientific">Sporothrix stenoceras</name>
    <dbReference type="NCBI Taxonomy" id="5173"/>
    <lineage>
        <taxon>Eukaryota</taxon>
        <taxon>Fungi</taxon>
        <taxon>Dikarya</taxon>
        <taxon>Ascomycota</taxon>
        <taxon>Pezizomycotina</taxon>
        <taxon>Sordariomycetes</taxon>
        <taxon>Sordariomycetidae</taxon>
        <taxon>Ophiostomatales</taxon>
        <taxon>Ophiostomataceae</taxon>
        <taxon>Sporothrix</taxon>
    </lineage>
</organism>
<keyword evidence="9" id="KW-1185">Reference proteome</keyword>
<dbReference type="PROSITE" id="PS50048">
    <property type="entry name" value="ZN2_CY6_FUNGAL_2"/>
    <property type="match status" value="1"/>
</dbReference>
<dbReference type="InterPro" id="IPR001138">
    <property type="entry name" value="Zn2Cys6_DnaBD"/>
</dbReference>
<dbReference type="CDD" id="cd00067">
    <property type="entry name" value="GAL4"/>
    <property type="match status" value="1"/>
</dbReference>
<dbReference type="PROSITE" id="PS00463">
    <property type="entry name" value="ZN2_CY6_FUNGAL_1"/>
    <property type="match status" value="1"/>
</dbReference>
<evidence type="ECO:0000256" key="4">
    <source>
        <dbReference type="ARBA" id="ARBA00023163"/>
    </source>
</evidence>
<keyword evidence="1" id="KW-0479">Metal-binding</keyword>
<name>A0ABR3YMQ2_9PEZI</name>
<sequence>MDMFYEPKACRACAKSKRKCGREQPACVRCQTRGVVCEYPPTRPGTFAAVLDDVSSISPIHDAHTANHALTPPVSVASTTSSPGNSSSNLGLGSFPSAGIAPCGPQILAPPPGGIPLGGPVPPISSRQCIAWFLNAESWKVDHQEASLSTSFCSSFLKIYVTHLQDWLAQWTATGSNPFIHAHLYAARFPDNLQIAFTTLTTYRNRTKHNAEIVLKIVEDQASKLVGSSSDGILSSNATASHELSLLDQCARLHALIVYQTISLFDGDIRARHLAESRLPLLGRWAQQLLESAREKFSSTPHVLDMTTALYFGPMDSQEHPWYLWILTESIRRTWLTAGGLEAIYSMLQRGWHPCPGGVMFTTRKGIWDASSALAWETNCSVGAPEGVGFIHRFETDKLFATRKPDEVDDFTRLMMEITYGVERMEKWLQEAATASTTTTTRTTTTAADGDSLMAAAG</sequence>
<dbReference type="InterPro" id="IPR036864">
    <property type="entry name" value="Zn2-C6_fun-type_DNA-bd_sf"/>
</dbReference>
<evidence type="ECO:0000256" key="2">
    <source>
        <dbReference type="ARBA" id="ARBA00022833"/>
    </source>
</evidence>
<comment type="caution">
    <text evidence="8">The sequence shown here is derived from an EMBL/GenBank/DDBJ whole genome shotgun (WGS) entry which is preliminary data.</text>
</comment>
<evidence type="ECO:0000259" key="7">
    <source>
        <dbReference type="PROSITE" id="PS50048"/>
    </source>
</evidence>
<feature type="domain" description="Zn(2)-C6 fungal-type" evidence="7">
    <location>
        <begin position="9"/>
        <end position="39"/>
    </location>
</feature>
<proteinExistence type="predicted"/>